<dbReference type="OrthoDB" id="10251089at2759"/>
<dbReference type="Proteomes" id="UP000054845">
    <property type="component" value="Unassembled WGS sequence"/>
</dbReference>
<dbReference type="Pfam" id="PF05021">
    <property type="entry name" value="NPL4"/>
    <property type="match status" value="1"/>
</dbReference>
<sequence>MVDHVEFSHPQLIENLLAFWRSSGVQRFGFLLGRYQPYEKVPMGVKAVVEAISEPPQEGEVDGLTLGVPWEDQARVEKLAKDCGLSIVGMIYSDLLPADPTFTDPSKAGMVACKRHKDSFFLSGCEVLFSAALQSSNLSPSRYSNTGYFNSKFVTCVLSGTEEGAIDVSAYQVSEQAMAMVQSEMIEASVNPNIIRVKQSKGSVYVPEVFYRYTNEYKIDVKESAKPTFPVEYLLVNVTHGFPNEPKPLFLSSKFPIENRQGLHDQDLGRACSSLAAVLGNEEMLPLAVIGEGLKGKERDEDLRRREKLVGVLSDWHLVAFLETCGILGAYADEDVGDGDQDEDQEMVYDDDEDEFEDARSAESGSAGVGAEHGAGAGSGGARRNARSWSSATTTRQAAAPQASEPEPAGKACPHCTFVNEKSSGDCDVCGLPL</sequence>
<dbReference type="GO" id="GO:0005634">
    <property type="term" value="C:nucleus"/>
    <property type="evidence" value="ECO:0007669"/>
    <property type="project" value="TreeGrafter"/>
</dbReference>
<feature type="compositionally biased region" description="Low complexity" evidence="2">
    <location>
        <begin position="387"/>
        <end position="409"/>
    </location>
</feature>
<evidence type="ECO:0000259" key="3">
    <source>
        <dbReference type="PROSITE" id="PS50249"/>
    </source>
</evidence>
<organism evidence="4 5">
    <name type="scientific">Ceraceosorus bombacis</name>
    <dbReference type="NCBI Taxonomy" id="401625"/>
    <lineage>
        <taxon>Eukaryota</taxon>
        <taxon>Fungi</taxon>
        <taxon>Dikarya</taxon>
        <taxon>Basidiomycota</taxon>
        <taxon>Ustilaginomycotina</taxon>
        <taxon>Exobasidiomycetes</taxon>
        <taxon>Ceraceosorales</taxon>
        <taxon>Ceraceosoraceae</taxon>
        <taxon>Ceraceosorus</taxon>
    </lineage>
</organism>
<dbReference type="STRING" id="401625.A0A0P1BJU5"/>
<dbReference type="GO" id="GO:0006511">
    <property type="term" value="P:ubiquitin-dependent protein catabolic process"/>
    <property type="evidence" value="ECO:0007669"/>
    <property type="project" value="InterPro"/>
</dbReference>
<dbReference type="InterPro" id="IPR007717">
    <property type="entry name" value="NPL4_C"/>
</dbReference>
<dbReference type="InterPro" id="IPR016563">
    <property type="entry name" value="Npl4"/>
</dbReference>
<evidence type="ECO:0000256" key="2">
    <source>
        <dbReference type="SAM" id="MobiDB-lite"/>
    </source>
</evidence>
<feature type="domain" description="MPN" evidence="3">
    <location>
        <begin position="5"/>
        <end position="149"/>
    </location>
</feature>
<dbReference type="GO" id="GO:0043130">
    <property type="term" value="F:ubiquitin binding"/>
    <property type="evidence" value="ECO:0007669"/>
    <property type="project" value="TreeGrafter"/>
</dbReference>
<protein>
    <submittedName>
        <fullName evidence="4">Probable npl4-nuclear protein localization factor and er translocation component</fullName>
    </submittedName>
</protein>
<name>A0A0P1BJU5_9BASI</name>
<feature type="region of interest" description="Disordered" evidence="2">
    <location>
        <begin position="351"/>
        <end position="427"/>
    </location>
</feature>
<dbReference type="GO" id="GO:0031625">
    <property type="term" value="F:ubiquitin protein ligase binding"/>
    <property type="evidence" value="ECO:0007669"/>
    <property type="project" value="TreeGrafter"/>
</dbReference>
<comment type="similarity">
    <text evidence="1">Belongs to the NPL4 family.</text>
</comment>
<dbReference type="PANTHER" id="PTHR12710:SF0">
    <property type="entry name" value="NUCLEAR PROTEIN LOCALIZATION PROTEIN 4 HOMOLOG"/>
    <property type="match status" value="1"/>
</dbReference>
<dbReference type="AlphaFoldDB" id="A0A0P1BJU5"/>
<accession>A0A0P1BJU5</accession>
<dbReference type="PANTHER" id="PTHR12710">
    <property type="entry name" value="NUCLEAR PROTEIN LOCALIZATION 4"/>
    <property type="match status" value="1"/>
</dbReference>
<reference evidence="4 5" key="1">
    <citation type="submission" date="2014-09" db="EMBL/GenBank/DDBJ databases">
        <authorList>
            <person name="Magalhaes I.L.F."/>
            <person name="Oliveira U."/>
            <person name="Santos F.R."/>
            <person name="Vidigal T.H.D.A."/>
            <person name="Brescovit A.D."/>
            <person name="Santos A.J."/>
        </authorList>
    </citation>
    <scope>NUCLEOTIDE SEQUENCE [LARGE SCALE GENOMIC DNA]</scope>
</reference>
<keyword evidence="5" id="KW-1185">Reference proteome</keyword>
<evidence type="ECO:0000313" key="4">
    <source>
        <dbReference type="EMBL" id="CEH16439.1"/>
    </source>
</evidence>
<dbReference type="EMBL" id="CCYA01000318">
    <property type="protein sequence ID" value="CEH16439.1"/>
    <property type="molecule type" value="Genomic_DNA"/>
</dbReference>
<dbReference type="PROSITE" id="PS50249">
    <property type="entry name" value="MPN"/>
    <property type="match status" value="1"/>
</dbReference>
<feature type="compositionally biased region" description="Gly residues" evidence="2">
    <location>
        <begin position="367"/>
        <end position="381"/>
    </location>
</feature>
<proteinExistence type="inferred from homology"/>
<dbReference type="InterPro" id="IPR037518">
    <property type="entry name" value="MPN"/>
</dbReference>
<dbReference type="CDD" id="cd08061">
    <property type="entry name" value="MPN_NPL4"/>
    <property type="match status" value="1"/>
</dbReference>
<evidence type="ECO:0000256" key="1">
    <source>
        <dbReference type="ARBA" id="ARBA00011025"/>
    </source>
</evidence>
<evidence type="ECO:0000313" key="5">
    <source>
        <dbReference type="Proteomes" id="UP000054845"/>
    </source>
</evidence>